<protein>
    <submittedName>
        <fullName evidence="2">Uncharacterized protein</fullName>
    </submittedName>
</protein>
<dbReference type="Proteomes" id="UP000481861">
    <property type="component" value="Unassembled WGS sequence"/>
</dbReference>
<comment type="caution">
    <text evidence="2">The sequence shown here is derived from an EMBL/GenBank/DDBJ whole genome shotgun (WGS) entry which is preliminary data.</text>
</comment>
<feature type="non-terminal residue" evidence="2">
    <location>
        <position position="100"/>
    </location>
</feature>
<keyword evidence="3" id="KW-1185">Reference proteome</keyword>
<organism evidence="2 3">
    <name type="scientific">Massariosphaeria phaeospora</name>
    <dbReference type="NCBI Taxonomy" id="100035"/>
    <lineage>
        <taxon>Eukaryota</taxon>
        <taxon>Fungi</taxon>
        <taxon>Dikarya</taxon>
        <taxon>Ascomycota</taxon>
        <taxon>Pezizomycotina</taxon>
        <taxon>Dothideomycetes</taxon>
        <taxon>Pleosporomycetidae</taxon>
        <taxon>Pleosporales</taxon>
        <taxon>Pleosporales incertae sedis</taxon>
        <taxon>Massariosphaeria</taxon>
    </lineage>
</organism>
<accession>A0A7C8I1X2</accession>
<reference evidence="2 3" key="1">
    <citation type="submission" date="2020-01" db="EMBL/GenBank/DDBJ databases">
        <authorList>
            <consortium name="DOE Joint Genome Institute"/>
            <person name="Haridas S."/>
            <person name="Albert R."/>
            <person name="Binder M."/>
            <person name="Bloem J."/>
            <person name="Labutti K."/>
            <person name="Salamov A."/>
            <person name="Andreopoulos B."/>
            <person name="Baker S.E."/>
            <person name="Barry K."/>
            <person name="Bills G."/>
            <person name="Bluhm B.H."/>
            <person name="Cannon C."/>
            <person name="Castanera R."/>
            <person name="Culley D.E."/>
            <person name="Daum C."/>
            <person name="Ezra D."/>
            <person name="Gonzalez J.B."/>
            <person name="Henrissat B."/>
            <person name="Kuo A."/>
            <person name="Liang C."/>
            <person name="Lipzen A."/>
            <person name="Lutzoni F."/>
            <person name="Magnuson J."/>
            <person name="Mondo S."/>
            <person name="Nolan M."/>
            <person name="Ohm R."/>
            <person name="Pangilinan J."/>
            <person name="Park H.-J.H."/>
            <person name="Ramirez L."/>
            <person name="Alfaro M."/>
            <person name="Sun H."/>
            <person name="Tritt A."/>
            <person name="Yoshinaga Y."/>
            <person name="Zwiers L.-H.L."/>
            <person name="Turgeon B.G."/>
            <person name="Goodwin S.B."/>
            <person name="Spatafora J.W."/>
            <person name="Crous P.W."/>
            <person name="Grigoriev I.V."/>
        </authorList>
    </citation>
    <scope>NUCLEOTIDE SEQUENCE [LARGE SCALE GENOMIC DNA]</scope>
    <source>
        <strain evidence="2 3">CBS 611.86</strain>
    </source>
</reference>
<evidence type="ECO:0000313" key="3">
    <source>
        <dbReference type="Proteomes" id="UP000481861"/>
    </source>
</evidence>
<sequence length="100" mass="10795">MHAAPNARGAVFRALKRGGIRGCMSGRKPSAIACLNEDRANLEHGVLHPRVVSPRVHPDASVKARFARTEARDCSISEKRHSGAKLNEMTTGTGPSHLFL</sequence>
<dbReference type="AlphaFoldDB" id="A0A7C8I1X2"/>
<dbReference type="EMBL" id="JAADJZ010000018">
    <property type="protein sequence ID" value="KAF2868657.1"/>
    <property type="molecule type" value="Genomic_DNA"/>
</dbReference>
<name>A0A7C8I1X2_9PLEO</name>
<feature type="region of interest" description="Disordered" evidence="1">
    <location>
        <begin position="77"/>
        <end position="100"/>
    </location>
</feature>
<proteinExistence type="predicted"/>
<evidence type="ECO:0000256" key="1">
    <source>
        <dbReference type="SAM" id="MobiDB-lite"/>
    </source>
</evidence>
<gene>
    <name evidence="2" type="ORF">BDV95DRAFT_578957</name>
</gene>
<evidence type="ECO:0000313" key="2">
    <source>
        <dbReference type="EMBL" id="KAF2868657.1"/>
    </source>
</evidence>